<name>A0ABP3Q9W2_9PROT</name>
<sequence>MPPEALRALGGPALEPDRYFEGRTASFGVWEDSGGASTGRFSTEAEGRRDGDALVLDQTVRLDDGSVQERQWRLRRVGAHRYEATSAPVVGTAVGEAQGRTFHWAYTLTLPPGDWLRRVDFEHWMYLADDGETLLNRFTVRKLGLVVARASEVFRRRVAP</sequence>
<reference evidence="2" key="1">
    <citation type="journal article" date="2019" name="Int. J. Syst. Evol. Microbiol.">
        <title>The Global Catalogue of Microorganisms (GCM) 10K type strain sequencing project: providing services to taxonomists for standard genome sequencing and annotation.</title>
        <authorList>
            <consortium name="The Broad Institute Genomics Platform"/>
            <consortium name="The Broad Institute Genome Sequencing Center for Infectious Disease"/>
            <person name="Wu L."/>
            <person name="Ma J."/>
        </authorList>
    </citation>
    <scope>NUCLEOTIDE SEQUENCE [LARGE SCALE GENOMIC DNA]</scope>
    <source>
        <strain evidence="2">JCM 9933</strain>
    </source>
</reference>
<dbReference type="Pfam" id="PF12915">
    <property type="entry name" value="DUF3833"/>
    <property type="match status" value="1"/>
</dbReference>
<gene>
    <name evidence="1" type="ORF">GCM10009416_26310</name>
</gene>
<keyword evidence="2" id="KW-1185">Reference proteome</keyword>
<dbReference type="EMBL" id="BAAAFZ010000036">
    <property type="protein sequence ID" value="GAA0586586.1"/>
    <property type="molecule type" value="Genomic_DNA"/>
</dbReference>
<proteinExistence type="predicted"/>
<accession>A0ABP3Q9W2</accession>
<protein>
    <submittedName>
        <fullName evidence="1">DUF3833 domain-containing protein</fullName>
    </submittedName>
</protein>
<evidence type="ECO:0000313" key="1">
    <source>
        <dbReference type="EMBL" id="GAA0586586.1"/>
    </source>
</evidence>
<evidence type="ECO:0000313" key="2">
    <source>
        <dbReference type="Proteomes" id="UP001501588"/>
    </source>
</evidence>
<dbReference type="InterPro" id="IPR024409">
    <property type="entry name" value="DUF3833"/>
</dbReference>
<dbReference type="Proteomes" id="UP001501588">
    <property type="component" value="Unassembled WGS sequence"/>
</dbReference>
<dbReference type="RefSeq" id="WP_343895772.1">
    <property type="nucleotide sequence ID" value="NZ_BAAAFZ010000036.1"/>
</dbReference>
<comment type="caution">
    <text evidence="1">The sequence shown here is derived from an EMBL/GenBank/DDBJ whole genome shotgun (WGS) entry which is preliminary data.</text>
</comment>
<organism evidence="1 2">
    <name type="scientific">Craurococcus roseus</name>
    <dbReference type="NCBI Taxonomy" id="77585"/>
    <lineage>
        <taxon>Bacteria</taxon>
        <taxon>Pseudomonadati</taxon>
        <taxon>Pseudomonadota</taxon>
        <taxon>Alphaproteobacteria</taxon>
        <taxon>Acetobacterales</taxon>
        <taxon>Acetobacteraceae</taxon>
        <taxon>Craurococcus</taxon>
    </lineage>
</organism>